<evidence type="ECO:0000259" key="3">
    <source>
        <dbReference type="Pfam" id="PF05707"/>
    </source>
</evidence>
<feature type="transmembrane region" description="Helical" evidence="2">
    <location>
        <begin position="223"/>
        <end position="246"/>
    </location>
</feature>
<protein>
    <submittedName>
        <fullName evidence="4">Zonula occludens toxin (Zot) family protein</fullName>
    </submittedName>
</protein>
<evidence type="ECO:0000256" key="1">
    <source>
        <dbReference type="ARBA" id="ARBA00022801"/>
    </source>
</evidence>
<evidence type="ECO:0000256" key="2">
    <source>
        <dbReference type="SAM" id="Phobius"/>
    </source>
</evidence>
<proteinExistence type="predicted"/>
<dbReference type="AlphaFoldDB" id="A0A7H9CK89"/>
<dbReference type="Pfam" id="PF05707">
    <property type="entry name" value="Zot"/>
    <property type="match status" value="1"/>
</dbReference>
<dbReference type="EMBL" id="CP049075">
    <property type="protein sequence ID" value="QLI05705.1"/>
    <property type="molecule type" value="Genomic_DNA"/>
</dbReference>
<keyword evidence="2" id="KW-1133">Transmembrane helix</keyword>
<organism evidence="4 5">
    <name type="scientific">Candidatus Campylobacter infans</name>
    <dbReference type="NCBI Taxonomy" id="2561898"/>
    <lineage>
        <taxon>Bacteria</taxon>
        <taxon>Pseudomonadati</taxon>
        <taxon>Campylobacterota</taxon>
        <taxon>Epsilonproteobacteria</taxon>
        <taxon>Campylobacterales</taxon>
        <taxon>Campylobacteraceae</taxon>
        <taxon>Campylobacter</taxon>
    </lineage>
</organism>
<sequence>MAITYIVGNPGSGKTFFGVKILYDYFIKENKPNFLDKILKKNDKKDDKDFVVAYTNINQFNFESSDKIKKFEYDKFYEKISLVYNSYVFEKADDNKLIELLKDLDLYKALFVIDEIHNFFNNADDVLVWWLTYHRHLYQELYFITQSLSLVAPCYKNVAEFFYKASDSSHRLFSKKFRYSQYTTANLYKKDLIKKLHIDFDEKIFNLYHSGNNGVGKSAVKKFFLIAFVLFIFCFIIFKVIMSAFFTPDTQNIKQPENKISSQAQNLPKNDLSQYVKNFNQNLENKERLLSYYFVFTCSYSYCIFENSINEYDRDLIFKLIHDTRILYRSARQLTSGLIKYSFLLENDVFKPLKIEYKGKTDEKNSDNSIFAGFGSQSSNR</sequence>
<dbReference type="SUPFAM" id="SSF52540">
    <property type="entry name" value="P-loop containing nucleoside triphosphate hydrolases"/>
    <property type="match status" value="1"/>
</dbReference>
<keyword evidence="5" id="KW-1185">Reference proteome</keyword>
<dbReference type="Gene3D" id="3.40.50.300">
    <property type="entry name" value="P-loop containing nucleotide triphosphate hydrolases"/>
    <property type="match status" value="1"/>
</dbReference>
<dbReference type="KEGG" id="cinf:CINF_1218"/>
<evidence type="ECO:0000313" key="5">
    <source>
        <dbReference type="Proteomes" id="UP000509414"/>
    </source>
</evidence>
<gene>
    <name evidence="4" type="ORF">CINF_1218</name>
</gene>
<dbReference type="Proteomes" id="UP000509414">
    <property type="component" value="Chromosome"/>
</dbReference>
<keyword evidence="1" id="KW-0378">Hydrolase</keyword>
<dbReference type="InterPro" id="IPR002464">
    <property type="entry name" value="DNA/RNA_helicase_DEAH_CS"/>
</dbReference>
<dbReference type="RefSeq" id="WP_179974884.1">
    <property type="nucleotide sequence ID" value="NZ_CP049075.1"/>
</dbReference>
<keyword evidence="2" id="KW-0812">Transmembrane</keyword>
<name>A0A7H9CK89_9BACT</name>
<evidence type="ECO:0000313" key="4">
    <source>
        <dbReference type="EMBL" id="QLI05705.1"/>
    </source>
</evidence>
<dbReference type="InterPro" id="IPR027417">
    <property type="entry name" value="P-loop_NTPase"/>
</dbReference>
<dbReference type="PROSITE" id="PS00690">
    <property type="entry name" value="DEAH_ATP_HELICASE"/>
    <property type="match status" value="1"/>
</dbReference>
<dbReference type="InterPro" id="IPR008900">
    <property type="entry name" value="Zot_N"/>
</dbReference>
<accession>A0A7H9CK89</accession>
<keyword evidence="2" id="KW-0472">Membrane</keyword>
<reference evidence="4 5" key="1">
    <citation type="submission" date="2020-02" db="EMBL/GenBank/DDBJ databases">
        <title>Complete genome sequence of the novel Campylobacter species Candidatus Campylobacter infans.</title>
        <authorList>
            <person name="Duim B."/>
            <person name="Zomer A."/>
            <person name="van der Graaf L."/>
            <person name="Wagenaar J."/>
        </authorList>
    </citation>
    <scope>NUCLEOTIDE SEQUENCE [LARGE SCALE GENOMIC DNA]</scope>
    <source>
        <strain evidence="4 5">19S00001</strain>
    </source>
</reference>
<dbReference type="GO" id="GO:0016787">
    <property type="term" value="F:hydrolase activity"/>
    <property type="evidence" value="ECO:0007669"/>
    <property type="project" value="UniProtKB-KW"/>
</dbReference>
<feature type="domain" description="Zona occludens toxin N-terminal" evidence="3">
    <location>
        <begin position="3"/>
        <end position="212"/>
    </location>
</feature>